<evidence type="ECO:0000256" key="5">
    <source>
        <dbReference type="ARBA" id="ARBA00023040"/>
    </source>
</evidence>
<evidence type="ECO:0000256" key="11">
    <source>
        <dbReference type="SAM" id="MobiDB-lite"/>
    </source>
</evidence>
<feature type="transmembrane region" description="Helical" evidence="12">
    <location>
        <begin position="444"/>
        <end position="463"/>
    </location>
</feature>
<evidence type="ECO:0000256" key="1">
    <source>
        <dbReference type="ARBA" id="ARBA00004651"/>
    </source>
</evidence>
<evidence type="ECO:0000256" key="6">
    <source>
        <dbReference type="ARBA" id="ARBA00023136"/>
    </source>
</evidence>
<dbReference type="SMART" id="SM01381">
    <property type="entry name" value="7TM_GPCR_Srsx"/>
    <property type="match status" value="1"/>
</dbReference>
<keyword evidence="2" id="KW-1003">Cell membrane</keyword>
<feature type="compositionally biased region" description="Polar residues" evidence="11">
    <location>
        <begin position="339"/>
        <end position="352"/>
    </location>
</feature>
<evidence type="ECO:0000313" key="16">
    <source>
        <dbReference type="WBParaSite" id="ECPE_0000341401-mRNA-1"/>
    </source>
</evidence>
<feature type="region of interest" description="Disordered" evidence="11">
    <location>
        <begin position="510"/>
        <end position="559"/>
    </location>
</feature>
<dbReference type="SUPFAM" id="SSF81321">
    <property type="entry name" value="Family A G protein-coupled receptor-like"/>
    <property type="match status" value="1"/>
</dbReference>
<dbReference type="InterPro" id="IPR000995">
    <property type="entry name" value="Musac_Ach_rcpt"/>
</dbReference>
<dbReference type="EMBL" id="UZAN01040374">
    <property type="protein sequence ID" value="VDP69440.1"/>
    <property type="molecule type" value="Genomic_DNA"/>
</dbReference>
<dbReference type="GO" id="GO:0071880">
    <property type="term" value="P:adenylate cyclase-activating adrenergic receptor signaling pathway"/>
    <property type="evidence" value="ECO:0007669"/>
    <property type="project" value="TreeGrafter"/>
</dbReference>
<evidence type="ECO:0000256" key="8">
    <source>
        <dbReference type="ARBA" id="ARBA00023170"/>
    </source>
</evidence>
<proteinExistence type="inferred from homology"/>
<keyword evidence="5 10" id="KW-0297">G-protein coupled receptor</keyword>
<organism evidence="16">
    <name type="scientific">Echinostoma caproni</name>
    <dbReference type="NCBI Taxonomy" id="27848"/>
    <lineage>
        <taxon>Eukaryota</taxon>
        <taxon>Metazoa</taxon>
        <taxon>Spiralia</taxon>
        <taxon>Lophotrochozoa</taxon>
        <taxon>Platyhelminthes</taxon>
        <taxon>Trematoda</taxon>
        <taxon>Digenea</taxon>
        <taxon>Plagiorchiida</taxon>
        <taxon>Echinostomata</taxon>
        <taxon>Echinostomatoidea</taxon>
        <taxon>Echinostomatidae</taxon>
        <taxon>Echinostoma</taxon>
    </lineage>
</organism>
<dbReference type="PRINTS" id="PR00243">
    <property type="entry name" value="MUSCARINICR"/>
</dbReference>
<evidence type="ECO:0000256" key="2">
    <source>
        <dbReference type="ARBA" id="ARBA00022475"/>
    </source>
</evidence>
<dbReference type="GO" id="GO:0004993">
    <property type="term" value="F:G protein-coupled serotonin receptor activity"/>
    <property type="evidence" value="ECO:0007669"/>
    <property type="project" value="UniProtKB-ARBA"/>
</dbReference>
<reference evidence="16" key="1">
    <citation type="submission" date="2016-06" db="UniProtKB">
        <authorList>
            <consortium name="WormBaseParasite"/>
        </authorList>
    </citation>
    <scope>IDENTIFICATION</scope>
</reference>
<dbReference type="PROSITE" id="PS00237">
    <property type="entry name" value="G_PROTEIN_RECEP_F1_1"/>
    <property type="match status" value="1"/>
</dbReference>
<feature type="compositionally biased region" description="Polar residues" evidence="11">
    <location>
        <begin position="288"/>
        <end position="318"/>
    </location>
</feature>
<keyword evidence="6 12" id="KW-0472">Membrane</keyword>
<dbReference type="PROSITE" id="PS50262">
    <property type="entry name" value="G_PROTEIN_RECEP_F1_2"/>
    <property type="match status" value="1"/>
</dbReference>
<feature type="transmembrane region" description="Helical" evidence="12">
    <location>
        <begin position="398"/>
        <end position="424"/>
    </location>
</feature>
<feature type="transmembrane region" description="Helical" evidence="12">
    <location>
        <begin position="216"/>
        <end position="236"/>
    </location>
</feature>
<dbReference type="InterPro" id="IPR000276">
    <property type="entry name" value="GPCR_Rhodpsn"/>
</dbReference>
<feature type="compositionally biased region" description="Basic and acidic residues" evidence="11">
    <location>
        <begin position="543"/>
        <end position="553"/>
    </location>
</feature>
<protein>
    <submittedName>
        <fullName evidence="16">G_PROTEIN_RECEP_F1_2 domain-containing protein</fullName>
    </submittedName>
</protein>
<dbReference type="GO" id="GO:0045202">
    <property type="term" value="C:synapse"/>
    <property type="evidence" value="ECO:0007669"/>
    <property type="project" value="GOC"/>
</dbReference>
<keyword evidence="4 12" id="KW-1133">Transmembrane helix</keyword>
<dbReference type="PRINTS" id="PR00237">
    <property type="entry name" value="GPCRRHODOPSN"/>
</dbReference>
<keyword evidence="8 10" id="KW-0675">Receptor</keyword>
<dbReference type="Pfam" id="PF00001">
    <property type="entry name" value="7tm_1"/>
    <property type="match status" value="1"/>
</dbReference>
<dbReference type="GO" id="GO:0043410">
    <property type="term" value="P:positive regulation of MAPK cascade"/>
    <property type="evidence" value="ECO:0007669"/>
    <property type="project" value="TreeGrafter"/>
</dbReference>
<dbReference type="AlphaFoldDB" id="A0A183A8X6"/>
<dbReference type="CDD" id="cd15329">
    <property type="entry name" value="7tmA_5-HT7"/>
    <property type="match status" value="1"/>
</dbReference>
<evidence type="ECO:0000259" key="13">
    <source>
        <dbReference type="PROSITE" id="PS50262"/>
    </source>
</evidence>
<feature type="transmembrane region" description="Helical" evidence="12">
    <location>
        <begin position="176"/>
        <end position="196"/>
    </location>
</feature>
<evidence type="ECO:0000256" key="12">
    <source>
        <dbReference type="SAM" id="Phobius"/>
    </source>
</evidence>
<dbReference type="InterPro" id="IPR017452">
    <property type="entry name" value="GPCR_Rhodpsn_7TM"/>
</dbReference>
<feature type="transmembrane region" description="Helical" evidence="12">
    <location>
        <begin position="96"/>
        <end position="115"/>
    </location>
</feature>
<gene>
    <name evidence="14" type="ORF">ECPE_LOCUS3411</name>
</gene>
<dbReference type="Gene3D" id="1.20.1070.10">
    <property type="entry name" value="Rhodopsin 7-helix transmembrane proteins"/>
    <property type="match status" value="2"/>
</dbReference>
<evidence type="ECO:0000313" key="15">
    <source>
        <dbReference type="Proteomes" id="UP000272942"/>
    </source>
</evidence>
<name>A0A183A8X6_9TREM</name>
<keyword evidence="15" id="KW-1185">Reference proteome</keyword>
<evidence type="ECO:0000256" key="4">
    <source>
        <dbReference type="ARBA" id="ARBA00022989"/>
    </source>
</evidence>
<evidence type="ECO:0000256" key="3">
    <source>
        <dbReference type="ARBA" id="ARBA00022692"/>
    </source>
</evidence>
<dbReference type="GO" id="GO:0005886">
    <property type="term" value="C:plasma membrane"/>
    <property type="evidence" value="ECO:0007669"/>
    <property type="project" value="UniProtKB-SubCell"/>
</dbReference>
<dbReference type="PANTHER" id="PTHR24248">
    <property type="entry name" value="ADRENERGIC RECEPTOR-RELATED G-PROTEIN COUPLED RECEPTOR"/>
    <property type="match status" value="1"/>
</dbReference>
<evidence type="ECO:0000256" key="9">
    <source>
        <dbReference type="ARBA" id="ARBA00023224"/>
    </source>
</evidence>
<dbReference type="WBParaSite" id="ECPE_0000341401-mRNA-1">
    <property type="protein sequence ID" value="ECPE_0000341401-mRNA-1"/>
    <property type="gene ID" value="ECPE_0000341401"/>
</dbReference>
<feature type="transmembrane region" description="Helical" evidence="12">
    <location>
        <begin position="135"/>
        <end position="155"/>
    </location>
</feature>
<reference evidence="14 15" key="2">
    <citation type="submission" date="2018-11" db="EMBL/GenBank/DDBJ databases">
        <authorList>
            <consortium name="Pathogen Informatics"/>
        </authorList>
    </citation>
    <scope>NUCLEOTIDE SEQUENCE [LARGE SCALE GENOMIC DNA]</scope>
    <source>
        <strain evidence="14 15">Egypt</strain>
    </source>
</reference>
<keyword evidence="7" id="KW-1015">Disulfide bond</keyword>
<sequence length="559" mass="62669">MSDKDIITVVSTHMSYQLPNNWTLHIFDPHPFTSDLIPVSLVEPESVLCVGDSYTPVVSSIIGFILVLIAVGTAGGNFLVILAVALVKKLQTPSNFLIVSLAFSDLLVGILVLPFSIIDALKGYWPFNEPLCDMYISFDVLMCTASILNLCAISIDRYLVITRPFTYVSKRTPCRMLQMIAAAWVISALISIPPNIGWKTPFEVCKCEYSKNVGYQIYATFCAFYLPLLVMIVLYGRIFKLAREMSRAEHRQMVASSAEDAQAVVDDSKPENVAICNKEGEECLNRLSTTTSQDNNNPHPNTAQPTAENGNRVTGTNNDTHETRSSINTTTERHGALNDSLTTTDLHNGRSFSKSKRASKDSSTAFINRSNFHVVDTRQPSCTDLQRRKSRGSADSKVIKTLGVIMGCFCLCWLPFFIMQLLLALLTASGYNTENMIPVEAFRFLLWLGYVNSFLNPIIYAKYNQEFRLPFKMILLCQCRNINARLRSATFSAEYGLPATSSRRTTSWFQSVSSRSTRRNHREPSGFRSSDYYGRPRPPSHLHQMDTPKDEVNPTRSQV</sequence>
<feature type="transmembrane region" description="Helical" evidence="12">
    <location>
        <begin position="61"/>
        <end position="84"/>
    </location>
</feature>
<keyword evidence="9 10" id="KW-0807">Transducer</keyword>
<comment type="subcellular location">
    <subcellularLocation>
        <location evidence="1">Cell membrane</location>
        <topology evidence="1">Multi-pass membrane protein</topology>
    </subcellularLocation>
</comment>
<feature type="region of interest" description="Disordered" evidence="11">
    <location>
        <begin position="288"/>
        <end position="357"/>
    </location>
</feature>
<comment type="similarity">
    <text evidence="10">Belongs to the G-protein coupled receptor 1 family.</text>
</comment>
<dbReference type="Proteomes" id="UP000272942">
    <property type="component" value="Unassembled WGS sequence"/>
</dbReference>
<dbReference type="GO" id="GO:0016907">
    <property type="term" value="F:G protein-coupled acetylcholine receptor activity"/>
    <property type="evidence" value="ECO:0007669"/>
    <property type="project" value="InterPro"/>
</dbReference>
<evidence type="ECO:0000313" key="14">
    <source>
        <dbReference type="EMBL" id="VDP69440.1"/>
    </source>
</evidence>
<dbReference type="OrthoDB" id="5977853at2759"/>
<keyword evidence="3 10" id="KW-0812">Transmembrane</keyword>
<dbReference type="PANTHER" id="PTHR24248:SF199">
    <property type="entry name" value="IP13425P-RELATED"/>
    <property type="match status" value="1"/>
</dbReference>
<evidence type="ECO:0000256" key="7">
    <source>
        <dbReference type="ARBA" id="ARBA00023157"/>
    </source>
</evidence>
<feature type="domain" description="G-protein coupled receptors family 1 profile" evidence="13">
    <location>
        <begin position="76"/>
        <end position="460"/>
    </location>
</feature>
<accession>A0A183A8X6</accession>
<evidence type="ECO:0000256" key="10">
    <source>
        <dbReference type="RuleBase" id="RU000688"/>
    </source>
</evidence>